<dbReference type="EMBL" id="CAJVQB010157323">
    <property type="protein sequence ID" value="CAG8856210.1"/>
    <property type="molecule type" value="Genomic_DNA"/>
</dbReference>
<evidence type="ECO:0000313" key="1">
    <source>
        <dbReference type="EMBL" id="CAG8856210.1"/>
    </source>
</evidence>
<proteinExistence type="predicted"/>
<evidence type="ECO:0000313" key="2">
    <source>
        <dbReference type="Proteomes" id="UP000789901"/>
    </source>
</evidence>
<comment type="caution">
    <text evidence="1">The sequence shown here is derived from an EMBL/GenBank/DDBJ whole genome shotgun (WGS) entry which is preliminary data.</text>
</comment>
<dbReference type="Proteomes" id="UP000789901">
    <property type="component" value="Unassembled WGS sequence"/>
</dbReference>
<feature type="non-terminal residue" evidence="1">
    <location>
        <position position="1"/>
    </location>
</feature>
<gene>
    <name evidence="1" type="ORF">GMARGA_LOCUS45031</name>
</gene>
<keyword evidence="2" id="KW-1185">Reference proteome</keyword>
<sequence>MNYQKIIDDKMDAILKNIKKKNTIENNRIMIEAFFKNKRQN</sequence>
<accession>A0ABN7XNA0</accession>
<feature type="non-terminal residue" evidence="1">
    <location>
        <position position="41"/>
    </location>
</feature>
<name>A0ABN7XNA0_GIGMA</name>
<protein>
    <submittedName>
        <fullName evidence="1">41748_t:CDS:1</fullName>
    </submittedName>
</protein>
<reference evidence="1 2" key="1">
    <citation type="submission" date="2021-06" db="EMBL/GenBank/DDBJ databases">
        <authorList>
            <person name="Kallberg Y."/>
            <person name="Tangrot J."/>
            <person name="Rosling A."/>
        </authorList>
    </citation>
    <scope>NUCLEOTIDE SEQUENCE [LARGE SCALE GENOMIC DNA]</scope>
    <source>
        <strain evidence="1 2">120-4 pot B 10/14</strain>
    </source>
</reference>
<organism evidence="1 2">
    <name type="scientific">Gigaspora margarita</name>
    <dbReference type="NCBI Taxonomy" id="4874"/>
    <lineage>
        <taxon>Eukaryota</taxon>
        <taxon>Fungi</taxon>
        <taxon>Fungi incertae sedis</taxon>
        <taxon>Mucoromycota</taxon>
        <taxon>Glomeromycotina</taxon>
        <taxon>Glomeromycetes</taxon>
        <taxon>Diversisporales</taxon>
        <taxon>Gigasporaceae</taxon>
        <taxon>Gigaspora</taxon>
    </lineage>
</organism>